<protein>
    <submittedName>
        <fullName evidence="1">4-coumarate--CoA ligase</fullName>
    </submittedName>
</protein>
<accession>A0ACC1L5W6</accession>
<dbReference type="EMBL" id="JANBUN010000812">
    <property type="protein sequence ID" value="KAJ2801211.1"/>
    <property type="molecule type" value="Genomic_DNA"/>
</dbReference>
<dbReference type="Proteomes" id="UP001140087">
    <property type="component" value="Unassembled WGS sequence"/>
</dbReference>
<evidence type="ECO:0000313" key="1">
    <source>
        <dbReference type="EMBL" id="KAJ2801211.1"/>
    </source>
</evidence>
<keyword evidence="2" id="KW-1185">Reference proteome</keyword>
<sequence>MIVVSPLPQCPLPVGDIPTYVFGAAAQHADQVALVDAESGLQLTAGDVCQTATRLAAGLAHAGYGGRVISAFADTELRCVYVYYAALMAGGTYQALSPDMAADDVRRCVEQSRTPAVFTTAARLGQLRAAVGGLDVALFVLDSCGSSCGSCGVDGQPFTRLLVDDPGFAPARITTRSEAIAKPALLAYRGGPHDPLALSHYGLLAWCRFAPPPALPPALGRVAVSAVPLGGSCDIAGLAQFPILTASCVVQLRASDPATCLAALEQWRAESFLAAPDVLAAIAAAAVRGPVAGRVAAAGRSYDLRALQVVYTRTRHTPRTFRDRVTGLLGARLVELYGYAETGTIAGHITEHPRLDGSVGLLCPGVSARVVLAGKDVADGEFGEILVATPRLVASDASGPDYFSTGDYGTVTADGVVVIKARMADLLRLRSGSLVAPADVEARLAVLPQVAECAVVPVRRDGCDTPFAFIVPAPGTVVAAAELVGPLGRLYPGIRACLVEHIPRLGCGEPDRQALLAMRCDSAAA</sequence>
<gene>
    <name evidence="1" type="primary">4CL_2</name>
    <name evidence="1" type="ORF">H4R21_002873</name>
</gene>
<keyword evidence="1" id="KW-0436">Ligase</keyword>
<organism evidence="1 2">
    <name type="scientific">Coemansia helicoidea</name>
    <dbReference type="NCBI Taxonomy" id="1286919"/>
    <lineage>
        <taxon>Eukaryota</taxon>
        <taxon>Fungi</taxon>
        <taxon>Fungi incertae sedis</taxon>
        <taxon>Zoopagomycota</taxon>
        <taxon>Kickxellomycotina</taxon>
        <taxon>Kickxellomycetes</taxon>
        <taxon>Kickxellales</taxon>
        <taxon>Kickxellaceae</taxon>
        <taxon>Coemansia</taxon>
    </lineage>
</organism>
<name>A0ACC1L5W6_9FUNG</name>
<evidence type="ECO:0000313" key="2">
    <source>
        <dbReference type="Proteomes" id="UP001140087"/>
    </source>
</evidence>
<reference evidence="1" key="1">
    <citation type="submission" date="2022-07" db="EMBL/GenBank/DDBJ databases">
        <title>Phylogenomic reconstructions and comparative analyses of Kickxellomycotina fungi.</title>
        <authorList>
            <person name="Reynolds N.K."/>
            <person name="Stajich J.E."/>
            <person name="Barry K."/>
            <person name="Grigoriev I.V."/>
            <person name="Crous P."/>
            <person name="Smith M.E."/>
        </authorList>
    </citation>
    <scope>NUCLEOTIDE SEQUENCE</scope>
    <source>
        <strain evidence="1">BCRC 34780</strain>
    </source>
</reference>
<comment type="caution">
    <text evidence="1">The sequence shown here is derived from an EMBL/GenBank/DDBJ whole genome shotgun (WGS) entry which is preliminary data.</text>
</comment>
<proteinExistence type="predicted"/>